<keyword evidence="2" id="KW-1185">Reference proteome</keyword>
<accession>A0AAW0AZE9</accession>
<reference evidence="1 2" key="1">
    <citation type="journal article" date="2024" name="J Genomics">
        <title>Draft genome sequencing and assembly of Favolaschia claudopus CIRM-BRFM 2984 isolated from oak limbs.</title>
        <authorList>
            <person name="Navarro D."/>
            <person name="Drula E."/>
            <person name="Chaduli D."/>
            <person name="Cazenave R."/>
            <person name="Ahrendt S."/>
            <person name="Wang J."/>
            <person name="Lipzen A."/>
            <person name="Daum C."/>
            <person name="Barry K."/>
            <person name="Grigoriev I.V."/>
            <person name="Favel A."/>
            <person name="Rosso M.N."/>
            <person name="Martin F."/>
        </authorList>
    </citation>
    <scope>NUCLEOTIDE SEQUENCE [LARGE SCALE GENOMIC DNA]</scope>
    <source>
        <strain evidence="1 2">CIRM-BRFM 2984</strain>
    </source>
</reference>
<feature type="non-terminal residue" evidence="1">
    <location>
        <position position="1"/>
    </location>
</feature>
<protein>
    <submittedName>
        <fullName evidence="1">Uncharacterized protein</fullName>
    </submittedName>
</protein>
<evidence type="ECO:0000313" key="2">
    <source>
        <dbReference type="Proteomes" id="UP001362999"/>
    </source>
</evidence>
<name>A0AAW0AZE9_9AGAR</name>
<sequence>VQDAAATLAEIVIAGSTQTPNPFNTLFQDEEACAAIIDRRPDLLALLKVANDTKDYSAVNSYPAIQRTENKDKLQRRVQAIRPLLAAFIEGGEPFGPWTPVRDPNVKCHPDVLSHIRSLQIPDIGQPAVLIDRLGRFSEEARLEKRVEGIFTKGAKTFLVNTSGTGKTRLSFEGLCRHWGMYFTLARDTNALGSRDCSNLPSQLNALQPLPPSYSLDYWKILDKNIKAVDKKFSIVLLGRLLIFHLYSEIIQSIGILEEHKKRWLLFQLRPSLTGDPKSSSDIFSEICLGGIGLTQEEIDDLIAVLFAKLRKIYGSEFHLFFVLDEAQVISDPENFAFQRENETYSLLEEAIRALGAKSPSDELSFVVAGTDIPTFGFTNAPFAASLRWSSDTGGFDDEAEHRRYVSRFLTPSYVASPAGQMFLNRMWAWGRGRHRVTDAILKALLRDGFQTPHRLLTDFIERTATYRPTDYSDDEEPFLGIPRLSTRVWLNLYLADLVRSQVQEIAFHYLASSETPPPFLGDPTELVNAGIGRFADKHLTKITMNEPLPVIQNAQVFCRRPLENSVSASTPSWLENSYAALTKTQYDATPRSHAAFLAFYLARAFQEESKLSRIFSFHRDKVPTWGDQKAELVGFVKAGGPLTPYDGSGSLLTNASTLNEVDSWLNGLEGVHTPFCLTHTSDPDLLFALRLPDGKFIRVILRAVVTDTILRHASLREIARQLEDDRLLRNEVGLLSSVWSFILS</sequence>
<evidence type="ECO:0000313" key="1">
    <source>
        <dbReference type="EMBL" id="KAK7018431.1"/>
    </source>
</evidence>
<proteinExistence type="predicted"/>
<dbReference type="EMBL" id="JAWWNJ010000046">
    <property type="protein sequence ID" value="KAK7018431.1"/>
    <property type="molecule type" value="Genomic_DNA"/>
</dbReference>
<organism evidence="1 2">
    <name type="scientific">Favolaschia claudopus</name>
    <dbReference type="NCBI Taxonomy" id="2862362"/>
    <lineage>
        <taxon>Eukaryota</taxon>
        <taxon>Fungi</taxon>
        <taxon>Dikarya</taxon>
        <taxon>Basidiomycota</taxon>
        <taxon>Agaricomycotina</taxon>
        <taxon>Agaricomycetes</taxon>
        <taxon>Agaricomycetidae</taxon>
        <taxon>Agaricales</taxon>
        <taxon>Marasmiineae</taxon>
        <taxon>Mycenaceae</taxon>
        <taxon>Favolaschia</taxon>
    </lineage>
</organism>
<gene>
    <name evidence="1" type="ORF">R3P38DRAFT_2539057</name>
</gene>
<dbReference type="Proteomes" id="UP001362999">
    <property type="component" value="Unassembled WGS sequence"/>
</dbReference>
<comment type="caution">
    <text evidence="1">The sequence shown here is derived from an EMBL/GenBank/DDBJ whole genome shotgun (WGS) entry which is preliminary data.</text>
</comment>
<dbReference type="AlphaFoldDB" id="A0AAW0AZE9"/>